<gene>
    <name evidence="4" type="ORF">A5892_12320</name>
</gene>
<dbReference type="STRING" id="376489.A5892_12320"/>
<proteinExistence type="predicted"/>
<feature type="domain" description="FAD-binding" evidence="3">
    <location>
        <begin position="11"/>
        <end position="343"/>
    </location>
</feature>
<dbReference type="PANTHER" id="PTHR13789">
    <property type="entry name" value="MONOOXYGENASE"/>
    <property type="match status" value="1"/>
</dbReference>
<evidence type="ECO:0000259" key="3">
    <source>
        <dbReference type="Pfam" id="PF01494"/>
    </source>
</evidence>
<dbReference type="Proteomes" id="UP000077875">
    <property type="component" value="Chromosome"/>
</dbReference>
<evidence type="ECO:0000313" key="5">
    <source>
        <dbReference type="Proteomes" id="UP000077875"/>
    </source>
</evidence>
<dbReference type="InterPro" id="IPR002938">
    <property type="entry name" value="FAD-bd"/>
</dbReference>
<organism evidence="4 5">
    <name type="scientific">Halotalea alkalilenta</name>
    <dbReference type="NCBI Taxonomy" id="376489"/>
    <lineage>
        <taxon>Bacteria</taxon>
        <taxon>Pseudomonadati</taxon>
        <taxon>Pseudomonadota</taxon>
        <taxon>Gammaproteobacteria</taxon>
        <taxon>Oceanospirillales</taxon>
        <taxon>Halomonadaceae</taxon>
        <taxon>Halotalea</taxon>
    </lineage>
</organism>
<dbReference type="EMBL" id="CP015243">
    <property type="protein sequence ID" value="ANF58154.1"/>
    <property type="molecule type" value="Genomic_DNA"/>
</dbReference>
<evidence type="ECO:0000256" key="2">
    <source>
        <dbReference type="ARBA" id="ARBA00023033"/>
    </source>
</evidence>
<name>A0A172YG16_9GAMM</name>
<dbReference type="Pfam" id="PF01494">
    <property type="entry name" value="FAD_binding_3"/>
    <property type="match status" value="1"/>
</dbReference>
<dbReference type="GO" id="GO:0071949">
    <property type="term" value="F:FAD binding"/>
    <property type="evidence" value="ECO:0007669"/>
    <property type="project" value="InterPro"/>
</dbReference>
<dbReference type="InterPro" id="IPR036188">
    <property type="entry name" value="FAD/NAD-bd_sf"/>
</dbReference>
<dbReference type="PRINTS" id="PR00420">
    <property type="entry name" value="RNGMNOXGNASE"/>
</dbReference>
<sequence length="379" mass="40242">MATEHDVKDATPVVVVGGGIAGLATARAMLNHDIAVRVLERRSDSSSEGFAVNLPGNAVKALASLGLGDAIERWGHPLRRREYRTDSDRLLFSVDEDAFWGEAARPRSIRRATLVDMLRGCLGGDVVRYGADVRSLSVDDDQAKVALVDGETLTARLVVAADGVGSGVRKCLFGDDAGVRHSIISKSSWRFVAPNPGIDCWTVWAGARGVILLMPLEGGEVYGWASATRDGATASTDALVALSESFPTRVRQAVAAAAVEPGAILHSPLEEVRLPAWSRGRAVLVGDAAHATAPVWAQGVALALEDAIVLAACLSSSSDDAAALAVFEARRRARVDHVQKMTDAMSKAAKLPVLVRNLLMPVVGPKRYRQTYGPLRTEV</sequence>
<dbReference type="GO" id="GO:0004497">
    <property type="term" value="F:monooxygenase activity"/>
    <property type="evidence" value="ECO:0007669"/>
    <property type="project" value="UniProtKB-KW"/>
</dbReference>
<dbReference type="KEGG" id="haa:A5892_12320"/>
<dbReference type="SUPFAM" id="SSF51905">
    <property type="entry name" value="FAD/NAD(P)-binding domain"/>
    <property type="match status" value="1"/>
</dbReference>
<dbReference type="Gene3D" id="3.50.50.60">
    <property type="entry name" value="FAD/NAD(P)-binding domain"/>
    <property type="match status" value="1"/>
</dbReference>
<keyword evidence="5" id="KW-1185">Reference proteome</keyword>
<dbReference type="PANTHER" id="PTHR13789:SF309">
    <property type="entry name" value="PUTATIVE (AFU_ORTHOLOGUE AFUA_6G14510)-RELATED"/>
    <property type="match status" value="1"/>
</dbReference>
<accession>A0A172YG16</accession>
<keyword evidence="1" id="KW-0560">Oxidoreductase</keyword>
<protein>
    <submittedName>
        <fullName evidence="4">FAD-binding monooxygenase</fullName>
    </submittedName>
</protein>
<reference evidence="4 5" key="1">
    <citation type="submission" date="2016-04" db="EMBL/GenBank/DDBJ databases">
        <title>Complete Genome Sequence of Halotalea alkalilenta IHB B 13600.</title>
        <authorList>
            <person name="Swarnkar M.K."/>
            <person name="Sharma A."/>
            <person name="Kaushal K."/>
            <person name="Soni R."/>
            <person name="Rana S."/>
            <person name="Singh A.K."/>
            <person name="Gulati A."/>
        </authorList>
    </citation>
    <scope>NUCLEOTIDE SEQUENCE [LARGE SCALE GENOMIC DNA]</scope>
    <source>
        <strain evidence="4 5">IHB B 13600</strain>
    </source>
</reference>
<evidence type="ECO:0000313" key="4">
    <source>
        <dbReference type="EMBL" id="ANF58154.1"/>
    </source>
</evidence>
<dbReference type="InterPro" id="IPR050493">
    <property type="entry name" value="FAD-dep_Monooxygenase_BioMet"/>
</dbReference>
<keyword evidence="2 4" id="KW-0503">Monooxygenase</keyword>
<dbReference type="AlphaFoldDB" id="A0A172YG16"/>
<evidence type="ECO:0000256" key="1">
    <source>
        <dbReference type="ARBA" id="ARBA00023002"/>
    </source>
</evidence>